<sequence>MARAKLYTTKTALKESRRIKSAKYYRKNREKILAQKQQERDEARRQEDLKFIERLREKRLNKWREEQKDLAREVSDQDPLGRIKFLNHSLARISGGKPSAWLETVCHQYIQIRAHEATRTSASPVDNATTMVNNLLRGANIFCDRLLNSYGVNDYYRRASMFCRRLRWIVRCLEDMEYRVLDLDDDLAKAYQEKRLSFQDPSTQQWIDRQSPIPE</sequence>
<evidence type="ECO:0000313" key="1">
    <source>
        <dbReference type="EMBL" id="KAK7024584.1"/>
    </source>
</evidence>
<proteinExistence type="predicted"/>
<protein>
    <submittedName>
        <fullName evidence="1">Uncharacterized protein</fullName>
    </submittedName>
</protein>
<keyword evidence="2" id="KW-1185">Reference proteome</keyword>
<dbReference type="Proteomes" id="UP001383192">
    <property type="component" value="Unassembled WGS sequence"/>
</dbReference>
<accession>A0AAW0BEF5</accession>
<dbReference type="EMBL" id="JAYKXP010000120">
    <property type="protein sequence ID" value="KAK7024584.1"/>
    <property type="molecule type" value="Genomic_DNA"/>
</dbReference>
<comment type="caution">
    <text evidence="1">The sequence shown here is derived from an EMBL/GenBank/DDBJ whole genome shotgun (WGS) entry which is preliminary data.</text>
</comment>
<gene>
    <name evidence="1" type="ORF">VNI00_016189</name>
</gene>
<dbReference type="AlphaFoldDB" id="A0AAW0BEF5"/>
<name>A0AAW0BEF5_9AGAR</name>
<reference evidence="1 2" key="1">
    <citation type="submission" date="2024-01" db="EMBL/GenBank/DDBJ databases">
        <title>A draft genome for a cacao thread blight-causing isolate of Paramarasmius palmivorus.</title>
        <authorList>
            <person name="Baruah I.K."/>
            <person name="Bukari Y."/>
            <person name="Amoako-Attah I."/>
            <person name="Meinhardt L.W."/>
            <person name="Bailey B.A."/>
            <person name="Cohen S.P."/>
        </authorList>
    </citation>
    <scope>NUCLEOTIDE SEQUENCE [LARGE SCALE GENOMIC DNA]</scope>
    <source>
        <strain evidence="1 2">GH-12</strain>
    </source>
</reference>
<organism evidence="1 2">
    <name type="scientific">Paramarasmius palmivorus</name>
    <dbReference type="NCBI Taxonomy" id="297713"/>
    <lineage>
        <taxon>Eukaryota</taxon>
        <taxon>Fungi</taxon>
        <taxon>Dikarya</taxon>
        <taxon>Basidiomycota</taxon>
        <taxon>Agaricomycotina</taxon>
        <taxon>Agaricomycetes</taxon>
        <taxon>Agaricomycetidae</taxon>
        <taxon>Agaricales</taxon>
        <taxon>Marasmiineae</taxon>
        <taxon>Marasmiaceae</taxon>
        <taxon>Paramarasmius</taxon>
    </lineage>
</organism>
<evidence type="ECO:0000313" key="2">
    <source>
        <dbReference type="Proteomes" id="UP001383192"/>
    </source>
</evidence>